<dbReference type="InterPro" id="IPR029419">
    <property type="entry name" value="Arg_succ_lyase_C"/>
</dbReference>
<dbReference type="HOGENOM" id="CLU_027272_2_3_2"/>
<comment type="similarity">
    <text evidence="1">Belongs to the lyase 1 family. Argininosuccinate lyase subfamily.</text>
</comment>
<dbReference type="HAMAP" id="MF_00006">
    <property type="entry name" value="Arg_succ_lyase"/>
    <property type="match status" value="1"/>
</dbReference>
<protein>
    <recommendedName>
        <fullName evidence="1 2">Argininosuccinate lyase</fullName>
        <shortName evidence="1">ASAL</shortName>
        <ecNumber evidence="1 2">4.3.2.1</ecNumber>
    </recommendedName>
    <alternativeName>
        <fullName evidence="1">Arginosuccinase</fullName>
    </alternativeName>
</protein>
<dbReference type="EMBL" id="CP005290">
    <property type="protein sequence ID" value="AGK61002.1"/>
    <property type="molecule type" value="Genomic_DNA"/>
</dbReference>
<dbReference type="GeneID" id="15392639"/>
<feature type="domain" description="Fumarate lyase N-terminal" evidence="4">
    <location>
        <begin position="8"/>
        <end position="296"/>
    </location>
</feature>
<dbReference type="InterPro" id="IPR008948">
    <property type="entry name" value="L-Aspartase-like"/>
</dbReference>
<feature type="coiled-coil region" evidence="3">
    <location>
        <begin position="401"/>
        <end position="435"/>
    </location>
</feature>
<dbReference type="PRINTS" id="PR00145">
    <property type="entry name" value="ARGSUCLYASE"/>
</dbReference>
<dbReference type="GO" id="GO:0004056">
    <property type="term" value="F:argininosuccinate lyase activity"/>
    <property type="evidence" value="ECO:0007669"/>
    <property type="project" value="UniProtKB-UniRule"/>
</dbReference>
<dbReference type="KEGG" id="ast:Asulf_00998"/>
<comment type="pathway">
    <text evidence="1">Amino-acid biosynthesis; L-arginine biosynthesis; L-arginine from L-ornithine and carbamoyl phosphate: step 3/3.</text>
</comment>
<dbReference type="Pfam" id="PF00206">
    <property type="entry name" value="Lyase_1"/>
    <property type="match status" value="1"/>
</dbReference>
<dbReference type="AlphaFoldDB" id="N0BFI4"/>
<dbReference type="CDD" id="cd01359">
    <property type="entry name" value="Argininosuccinate_lyase"/>
    <property type="match status" value="1"/>
</dbReference>
<evidence type="ECO:0000256" key="1">
    <source>
        <dbReference type="HAMAP-Rule" id="MF_00006"/>
    </source>
</evidence>
<dbReference type="Proteomes" id="UP000013307">
    <property type="component" value="Chromosome"/>
</dbReference>
<dbReference type="OrthoDB" id="27337at2157"/>
<evidence type="ECO:0000313" key="6">
    <source>
        <dbReference type="EMBL" id="AGK61002.1"/>
    </source>
</evidence>
<dbReference type="InterPro" id="IPR000362">
    <property type="entry name" value="Fumarate_lyase_fam"/>
</dbReference>
<comment type="subcellular location">
    <subcellularLocation>
        <location evidence="1">Cytoplasm</location>
    </subcellularLocation>
</comment>
<keyword evidence="3" id="KW-0175">Coiled coil</keyword>
<dbReference type="Gene3D" id="1.10.40.30">
    <property type="entry name" value="Fumarase/aspartase (C-terminal domain)"/>
    <property type="match status" value="1"/>
</dbReference>
<dbReference type="UniPathway" id="UPA00068">
    <property type="reaction ID" value="UER00114"/>
</dbReference>
<organism evidence="6 7">
    <name type="scientific">Archaeoglobus sulfaticallidus PM70-1</name>
    <dbReference type="NCBI Taxonomy" id="387631"/>
    <lineage>
        <taxon>Archaea</taxon>
        <taxon>Methanobacteriati</taxon>
        <taxon>Methanobacteriota</taxon>
        <taxon>Archaeoglobi</taxon>
        <taxon>Archaeoglobales</taxon>
        <taxon>Archaeoglobaceae</taxon>
        <taxon>Archaeoglobus</taxon>
    </lineage>
</organism>
<sequence length="487" mass="55520">MKKGVRSRFEKSMDELALKFSSSMDDDRNIFYYDILVDLAHVLGLYHTGVLYREDASEIVEGLLRIRDEGFENLSKDYEDVHEAIEARLIELTEKGAKMHTGRSRNDEVATCLRLFARDRMLSILFRLIELRSVVLDLAVKHLDSLIPGFTHMQYAQPNRLAHHLLAYHDALKRDFDRILDSFWRVNLSPLGGSAFASTSFKLDRDFTANLLGFDGIVENSMDAVASRDFLIEAVFDCSSLMLNLSRICEELILWSSEFNFVELSDELSSTSSIMPQKKNPDIAELIRARAARVCGNLNSAMMIYKAMPYAYNRDFQEMNPLLYFSLESAEVCTILVARMLESAKFRTGVMKEKISKGFLTATEIADMLVQKANIPFRVAHRIVGWLAMNGRTDPTLNDLVEAVKEVAEEYLDNLDISEEDLNQAKNAVNALERRKNRGSPSREEVEKMINSRIEALNKDYRKVDEIADRISASLEKLYSLVSELVT</sequence>
<dbReference type="Gene3D" id="1.10.275.10">
    <property type="entry name" value="Fumarase/aspartase (N-terminal domain)"/>
    <property type="match status" value="1"/>
</dbReference>
<dbReference type="GO" id="GO:0005829">
    <property type="term" value="C:cytosol"/>
    <property type="evidence" value="ECO:0007669"/>
    <property type="project" value="TreeGrafter"/>
</dbReference>
<dbReference type="InterPro" id="IPR009049">
    <property type="entry name" value="Argininosuccinate_lyase"/>
</dbReference>
<keyword evidence="1 6" id="KW-0456">Lyase</keyword>
<dbReference type="STRING" id="387631.Asulf_00998"/>
<dbReference type="EC" id="4.3.2.1" evidence="1 2"/>
<keyword evidence="1" id="KW-0963">Cytoplasm</keyword>
<reference evidence="6 7" key="1">
    <citation type="journal article" date="2013" name="Genome Announc.">
        <title>Complete Genome Sequence of the Thermophilic and Facultatively Chemolithoautotrophic Sulfate Reducer Archaeoglobus sulfaticallidus Strain PM70-1T.</title>
        <authorList>
            <person name="Stokke R."/>
            <person name="Hocking W.P."/>
            <person name="Steinsbu B.O."/>
            <person name="Steen I.H."/>
        </authorList>
    </citation>
    <scope>NUCLEOTIDE SEQUENCE [LARGE SCALE GENOMIC DNA]</scope>
    <source>
        <strain evidence="6">PM70-1</strain>
    </source>
</reference>
<dbReference type="InterPro" id="IPR022761">
    <property type="entry name" value="Fumarate_lyase_N"/>
</dbReference>
<name>N0BFI4_9EURY</name>
<comment type="catalytic activity">
    <reaction evidence="1">
        <text>2-(N(omega)-L-arginino)succinate = fumarate + L-arginine</text>
        <dbReference type="Rhea" id="RHEA:24020"/>
        <dbReference type="ChEBI" id="CHEBI:29806"/>
        <dbReference type="ChEBI" id="CHEBI:32682"/>
        <dbReference type="ChEBI" id="CHEBI:57472"/>
        <dbReference type="EC" id="4.3.2.1"/>
    </reaction>
</comment>
<dbReference type="SUPFAM" id="SSF48557">
    <property type="entry name" value="L-aspartase-like"/>
    <property type="match status" value="1"/>
</dbReference>
<dbReference type="PANTHER" id="PTHR43814">
    <property type="entry name" value="ARGININOSUCCINATE LYASE"/>
    <property type="match status" value="1"/>
</dbReference>
<evidence type="ECO:0000259" key="5">
    <source>
        <dbReference type="Pfam" id="PF14698"/>
    </source>
</evidence>
<evidence type="ECO:0000256" key="3">
    <source>
        <dbReference type="SAM" id="Coils"/>
    </source>
</evidence>
<dbReference type="Gene3D" id="1.20.200.10">
    <property type="entry name" value="Fumarase/aspartase (Central domain)"/>
    <property type="match status" value="1"/>
</dbReference>
<accession>N0BFI4</accession>
<dbReference type="NCBIfam" id="TIGR00838">
    <property type="entry name" value="argH"/>
    <property type="match status" value="1"/>
</dbReference>
<dbReference type="InterPro" id="IPR024083">
    <property type="entry name" value="Fumarase/histidase_N"/>
</dbReference>
<dbReference type="RefSeq" id="WP_015590600.1">
    <property type="nucleotide sequence ID" value="NC_021169.1"/>
</dbReference>
<gene>
    <name evidence="1" type="primary">argH</name>
    <name evidence="6" type="ORF">Asulf_00998</name>
</gene>
<proteinExistence type="inferred from homology"/>
<dbReference type="Pfam" id="PF14698">
    <property type="entry name" value="ASL_C2"/>
    <property type="match status" value="1"/>
</dbReference>
<dbReference type="PANTHER" id="PTHR43814:SF1">
    <property type="entry name" value="ARGININOSUCCINATE LYASE"/>
    <property type="match status" value="1"/>
</dbReference>
<dbReference type="eggNOG" id="arCOG01748">
    <property type="taxonomic scope" value="Archaea"/>
</dbReference>
<evidence type="ECO:0000313" key="7">
    <source>
        <dbReference type="Proteomes" id="UP000013307"/>
    </source>
</evidence>
<keyword evidence="1" id="KW-0028">Amino-acid biosynthesis</keyword>
<evidence type="ECO:0000256" key="2">
    <source>
        <dbReference type="NCBIfam" id="TIGR00838"/>
    </source>
</evidence>
<dbReference type="PRINTS" id="PR00149">
    <property type="entry name" value="FUMRATELYASE"/>
</dbReference>
<feature type="domain" description="Argininosuccinate lyase C-terminal" evidence="5">
    <location>
        <begin position="359"/>
        <end position="390"/>
    </location>
</feature>
<keyword evidence="7" id="KW-1185">Reference proteome</keyword>
<keyword evidence="1" id="KW-0055">Arginine biosynthesis</keyword>
<dbReference type="GO" id="GO:0042450">
    <property type="term" value="P:L-arginine biosynthetic process via ornithine"/>
    <property type="evidence" value="ECO:0007669"/>
    <property type="project" value="UniProtKB-UniRule"/>
</dbReference>
<evidence type="ECO:0000259" key="4">
    <source>
        <dbReference type="Pfam" id="PF00206"/>
    </source>
</evidence>